<proteinExistence type="predicted"/>
<evidence type="ECO:0000256" key="1">
    <source>
        <dbReference type="SAM" id="MobiDB-lite"/>
    </source>
</evidence>
<keyword evidence="3" id="KW-1185">Reference proteome</keyword>
<comment type="caution">
    <text evidence="2">The sequence shown here is derived from an EMBL/GenBank/DDBJ whole genome shotgun (WGS) entry which is preliminary data.</text>
</comment>
<dbReference type="PANTHER" id="PTHR43558:SF6">
    <property type="entry name" value="REDUCTASE, PUTATIVE (AFU_ORTHOLOGUE AFUA_3G10540)-RELATED"/>
    <property type="match status" value="1"/>
</dbReference>
<evidence type="ECO:0000313" key="3">
    <source>
        <dbReference type="Proteomes" id="UP000613580"/>
    </source>
</evidence>
<dbReference type="PANTHER" id="PTHR43558">
    <property type="entry name" value="REDUCTASE, PUTATIVE (AFU_ORTHOLOGUE AFUA_3G10540)-RELATED"/>
    <property type="match status" value="1"/>
</dbReference>
<reference evidence="2" key="1">
    <citation type="submission" date="2020-05" db="EMBL/GenBank/DDBJ databases">
        <title>Mycena genomes resolve the evolution of fungal bioluminescence.</title>
        <authorList>
            <person name="Tsai I.J."/>
        </authorList>
    </citation>
    <scope>NUCLEOTIDE SEQUENCE</scope>
    <source>
        <strain evidence="2">110903Hualien_Pintung</strain>
    </source>
</reference>
<dbReference type="OrthoDB" id="539213at2759"/>
<accession>A0A8H6VTW5</accession>
<evidence type="ECO:0000313" key="2">
    <source>
        <dbReference type="EMBL" id="KAF7293777.1"/>
    </source>
</evidence>
<dbReference type="EMBL" id="JACAZE010000020">
    <property type="protein sequence ID" value="KAF7293777.1"/>
    <property type="molecule type" value="Genomic_DNA"/>
</dbReference>
<dbReference type="InterPro" id="IPR053354">
    <property type="entry name" value="MGDG_epimerase"/>
</dbReference>
<feature type="region of interest" description="Disordered" evidence="1">
    <location>
        <begin position="323"/>
        <end position="343"/>
    </location>
</feature>
<feature type="region of interest" description="Disordered" evidence="1">
    <location>
        <begin position="1"/>
        <end position="41"/>
    </location>
</feature>
<dbReference type="Proteomes" id="UP000613580">
    <property type="component" value="Unassembled WGS sequence"/>
</dbReference>
<name>A0A8H6VTW5_MYCCL</name>
<protein>
    <submittedName>
        <fullName evidence="2">Uncharacterized protein</fullName>
    </submittedName>
</protein>
<gene>
    <name evidence="2" type="ORF">HMN09_01173100</name>
</gene>
<dbReference type="AlphaFoldDB" id="A0A8H6VTW5"/>
<organism evidence="2 3">
    <name type="scientific">Mycena chlorophos</name>
    <name type="common">Agaric fungus</name>
    <name type="synonym">Agaricus chlorophos</name>
    <dbReference type="NCBI Taxonomy" id="658473"/>
    <lineage>
        <taxon>Eukaryota</taxon>
        <taxon>Fungi</taxon>
        <taxon>Dikarya</taxon>
        <taxon>Basidiomycota</taxon>
        <taxon>Agaricomycotina</taxon>
        <taxon>Agaricomycetes</taxon>
        <taxon>Agaricomycetidae</taxon>
        <taxon>Agaricales</taxon>
        <taxon>Marasmiineae</taxon>
        <taxon>Mycenaceae</taxon>
        <taxon>Mycena</taxon>
    </lineage>
</organism>
<sequence length="840" mass="94803">MLGGRRHGKGAATLPRSSRYRGPIGSDGNTTRRKSQRTTTRAMNHPFWSAKQRDIHSDSKETLKAQDIYFTRNGEEWPMLASSAPSTLRSVLNTNSWDTPGKWDNMSRLAQDAVNVQVASYNAYVAERRTHGPAQLKAIAELSSGELTHEAFSKLSKESRTRVPYPLVRSLAHSIAAGAQEPPAKRGKGKGGKKKAFVKVDVDEWILLYEKHLSFTRHCEEGKWTRGLITLAEAEAVFPGSTLSYDRRVITRPALQEKQTGLDLLGDRRRPTISIQPSVSAFKARFDELTGGILDGLDWCNVFVAGGIVLGTLLVSDQAVAAPTSPKPPVPAENPSNDDEPKKKKNLWEASDIDIYIHGLDATAATAKITHIFEVYRANLAPDAPTLVVRNAKTLTFYSTYSVRRIQIVLKLVKTPKDVLLNFDLDICAMGWDGNEVYMLPRCARAIETGYNVFTMNMIQGHYLSERRASQEVRVSKYAYRGYGIRILPSYIASLKQSQKKLHAIARGEDLYPKLDVKYIGDESRAWTKTVITALHPSKDQAKKIKCSHADLRNGDQVTAEVQSRSALSGFGLLMRHVALWEMEHRGEVEITDGRWHETTYSENDNSALSYDDTPGGWWDEEASIPGMKSGIDQFNQYQITDWIQNSEGQFADVTVPQAQWPLRVPDVFKPLQRITYADTPAEVLTPEKDVVMGVLLPFNFALFANELVEKADEAKALPSDPTDASLKFFLWRIPSILLWQQIDRRIDEVFEALWAFFYIHDRLIRSNAAKNAQLRLVSLLSKRAIVEQVENEFEAFARWIGRKPMYIERFFKGDDNLLEMDDERAERRRNGSASEEEDY</sequence>